<name>A0AAE0PH15_SORBR</name>
<protein>
    <submittedName>
        <fullName evidence="2">Uncharacterized protein</fullName>
    </submittedName>
</protein>
<evidence type="ECO:0000313" key="3">
    <source>
        <dbReference type="Proteomes" id="UP001281003"/>
    </source>
</evidence>
<keyword evidence="1" id="KW-1133">Transmembrane helix</keyword>
<sequence length="226" mass="26292">MLMIEVGELKNTFSGRQPLVWTKGTIRDFVHELFEHRSSQSLERGKFGRLFTARNLALIAGFRVELTTNLADHLLFRDSDKTVMIFHHATFLSHQLGNPIFPPDFVAETLSTLALLFPENDTASRKWYRKQGGRGELDMAVLKCRSGHRKTRLEEYHYWYDRLLILKEEFDEARPTTIAQWWNDRRDGIQWYSLWIVMGLTLFFGLVQSIEGAMQVYQGMKSSDGA</sequence>
<keyword evidence="1" id="KW-0812">Transmembrane</keyword>
<proteinExistence type="predicted"/>
<dbReference type="EMBL" id="JAUTDP010000004">
    <property type="protein sequence ID" value="KAK3399784.1"/>
    <property type="molecule type" value="Genomic_DNA"/>
</dbReference>
<dbReference type="Proteomes" id="UP001281003">
    <property type="component" value="Unassembled WGS sequence"/>
</dbReference>
<keyword evidence="3" id="KW-1185">Reference proteome</keyword>
<comment type="caution">
    <text evidence="2">The sequence shown here is derived from an EMBL/GenBank/DDBJ whole genome shotgun (WGS) entry which is preliminary data.</text>
</comment>
<keyword evidence="1" id="KW-0472">Membrane</keyword>
<accession>A0AAE0PH15</accession>
<evidence type="ECO:0000313" key="2">
    <source>
        <dbReference type="EMBL" id="KAK3399784.1"/>
    </source>
</evidence>
<reference evidence="2" key="2">
    <citation type="submission" date="2023-07" db="EMBL/GenBank/DDBJ databases">
        <authorList>
            <consortium name="Lawrence Berkeley National Laboratory"/>
            <person name="Haridas S."/>
            <person name="Hensen N."/>
            <person name="Bonometti L."/>
            <person name="Westerberg I."/>
            <person name="Brannstrom I.O."/>
            <person name="Guillou S."/>
            <person name="Cros-Aarteil S."/>
            <person name="Calhoun S."/>
            <person name="Kuo A."/>
            <person name="Mondo S."/>
            <person name="Pangilinan J."/>
            <person name="Riley R."/>
            <person name="LaButti K."/>
            <person name="Andreopoulos B."/>
            <person name="Lipzen A."/>
            <person name="Chen C."/>
            <person name="Yanf M."/>
            <person name="Daum C."/>
            <person name="Ng V."/>
            <person name="Clum A."/>
            <person name="Steindorff A."/>
            <person name="Ohm R."/>
            <person name="Martin F."/>
            <person name="Silar P."/>
            <person name="Natvig D."/>
            <person name="Lalanne C."/>
            <person name="Gautier V."/>
            <person name="Ament-velasquez S.L."/>
            <person name="Kruys A."/>
            <person name="Hutchinson M.I."/>
            <person name="Powell A.J."/>
            <person name="Barry K."/>
            <person name="Miller A.N."/>
            <person name="Grigoriev I.V."/>
            <person name="Debuchy R."/>
            <person name="Gladieux P."/>
            <person name="Thoren M.H."/>
            <person name="Johannesson H."/>
        </authorList>
    </citation>
    <scope>NUCLEOTIDE SEQUENCE</scope>
    <source>
        <strain evidence="2">FGSC 1904</strain>
    </source>
</reference>
<reference evidence="2" key="1">
    <citation type="journal article" date="2023" name="Mol. Phylogenet. Evol.">
        <title>Genome-scale phylogeny and comparative genomics of the fungal order Sordariales.</title>
        <authorList>
            <person name="Hensen N."/>
            <person name="Bonometti L."/>
            <person name="Westerberg I."/>
            <person name="Brannstrom I.O."/>
            <person name="Guillou S."/>
            <person name="Cros-Aarteil S."/>
            <person name="Calhoun S."/>
            <person name="Haridas S."/>
            <person name="Kuo A."/>
            <person name="Mondo S."/>
            <person name="Pangilinan J."/>
            <person name="Riley R."/>
            <person name="LaButti K."/>
            <person name="Andreopoulos B."/>
            <person name="Lipzen A."/>
            <person name="Chen C."/>
            <person name="Yan M."/>
            <person name="Daum C."/>
            <person name="Ng V."/>
            <person name="Clum A."/>
            <person name="Steindorff A."/>
            <person name="Ohm R.A."/>
            <person name="Martin F."/>
            <person name="Silar P."/>
            <person name="Natvig D.O."/>
            <person name="Lalanne C."/>
            <person name="Gautier V."/>
            <person name="Ament-Velasquez S.L."/>
            <person name="Kruys A."/>
            <person name="Hutchinson M.I."/>
            <person name="Powell A.J."/>
            <person name="Barry K."/>
            <person name="Miller A.N."/>
            <person name="Grigoriev I.V."/>
            <person name="Debuchy R."/>
            <person name="Gladieux P."/>
            <person name="Hiltunen Thoren M."/>
            <person name="Johannesson H."/>
        </authorList>
    </citation>
    <scope>NUCLEOTIDE SEQUENCE</scope>
    <source>
        <strain evidence="2">FGSC 1904</strain>
    </source>
</reference>
<organism evidence="2 3">
    <name type="scientific">Sordaria brevicollis</name>
    <dbReference type="NCBI Taxonomy" id="83679"/>
    <lineage>
        <taxon>Eukaryota</taxon>
        <taxon>Fungi</taxon>
        <taxon>Dikarya</taxon>
        <taxon>Ascomycota</taxon>
        <taxon>Pezizomycotina</taxon>
        <taxon>Sordariomycetes</taxon>
        <taxon>Sordariomycetidae</taxon>
        <taxon>Sordariales</taxon>
        <taxon>Sordariaceae</taxon>
        <taxon>Sordaria</taxon>
    </lineage>
</organism>
<evidence type="ECO:0000256" key="1">
    <source>
        <dbReference type="SAM" id="Phobius"/>
    </source>
</evidence>
<feature type="transmembrane region" description="Helical" evidence="1">
    <location>
        <begin position="191"/>
        <end position="210"/>
    </location>
</feature>
<gene>
    <name evidence="2" type="ORF">B0T20DRAFT_169058</name>
</gene>
<dbReference type="AlphaFoldDB" id="A0AAE0PH15"/>